<dbReference type="Proteomes" id="UP000515663">
    <property type="component" value="Chromosome"/>
</dbReference>
<proteinExistence type="predicted"/>
<dbReference type="GO" id="GO:0016787">
    <property type="term" value="F:hydrolase activity"/>
    <property type="evidence" value="ECO:0007669"/>
    <property type="project" value="UniProtKB-KW"/>
</dbReference>
<feature type="region of interest" description="Disordered" evidence="2">
    <location>
        <begin position="409"/>
        <end position="428"/>
    </location>
</feature>
<sequence length="428" mass="43991">MKRLISAVIGSLLVILGFQVALEFNVVQGPVAEAAVCPASQNFVVGGTGDRNGVNTPNVPAGPRTNIVYPASISPVGGHESGDESVRIGTDGLTRALNGFRARCPGSAVTIIGYSLGAVVVSNVCDRLSGWRKTCITEGNPKRQPGADGAGIMGVLPTFIPGFTFTGWREAPAGGPRIVELCNLRDLYCSSVNPLKDPLTFVERAVGTYCQQQHSYPAPCADPVLPYVPVPWDVPNLRDLDPLTRQLVPAAPIRIDAPYIPTRLGDFLPPIVRDALPAVVTDWVPPPVPPLAADSVPLPGSATTPTVAEVATPTVAEVATPTVAEVATPTVAEVATPTVAEVATPTVAEVATPTVAEVATPTVAEVAVPPAISDDSPSPDAPDTEPATVSDLVPAEVADVLPPAVADFVPPAPGDLLPDLLPGVPGSP</sequence>
<feature type="region of interest" description="Disordered" evidence="2">
    <location>
        <begin position="369"/>
        <end position="390"/>
    </location>
</feature>
<organism evidence="3 4">
    <name type="scientific">Gordonia jinghuaiqii</name>
    <dbReference type="NCBI Taxonomy" id="2758710"/>
    <lineage>
        <taxon>Bacteria</taxon>
        <taxon>Bacillati</taxon>
        <taxon>Actinomycetota</taxon>
        <taxon>Actinomycetes</taxon>
        <taxon>Mycobacteriales</taxon>
        <taxon>Gordoniaceae</taxon>
        <taxon>Gordonia</taxon>
    </lineage>
</organism>
<dbReference type="KEGG" id="gji:H1R19_21865"/>
<keyword evidence="1" id="KW-0378">Hydrolase</keyword>
<evidence type="ECO:0000256" key="1">
    <source>
        <dbReference type="ARBA" id="ARBA00022801"/>
    </source>
</evidence>
<keyword evidence="4" id="KW-1185">Reference proteome</keyword>
<evidence type="ECO:0000256" key="2">
    <source>
        <dbReference type="SAM" id="MobiDB-lite"/>
    </source>
</evidence>
<accession>A0A7D7RAL0</accession>
<dbReference type="Gene3D" id="3.40.50.1820">
    <property type="entry name" value="alpha/beta hydrolase"/>
    <property type="match status" value="1"/>
</dbReference>
<dbReference type="InterPro" id="IPR000675">
    <property type="entry name" value="Cutinase/axe"/>
</dbReference>
<evidence type="ECO:0000313" key="3">
    <source>
        <dbReference type="EMBL" id="QMT01430.1"/>
    </source>
</evidence>
<dbReference type="InterPro" id="IPR029058">
    <property type="entry name" value="AB_hydrolase_fold"/>
</dbReference>
<reference evidence="4" key="1">
    <citation type="submission" date="2020-07" db="EMBL/GenBank/DDBJ databases">
        <title>novel species isolated from the respiratory tract of Marmot.</title>
        <authorList>
            <person name="Zhang G."/>
        </authorList>
    </citation>
    <scope>NUCLEOTIDE SEQUENCE [LARGE SCALE GENOMIC DNA]</scope>
    <source>
        <strain evidence="4">686</strain>
    </source>
</reference>
<dbReference type="Pfam" id="PF01083">
    <property type="entry name" value="Cutinase"/>
    <property type="match status" value="1"/>
</dbReference>
<protein>
    <submittedName>
        <fullName evidence="3">Cutinase family protein</fullName>
    </submittedName>
</protein>
<name>A0A7D7RAL0_9ACTN</name>
<gene>
    <name evidence="3" type="ORF">H1R19_21865</name>
</gene>
<feature type="compositionally biased region" description="Low complexity" evidence="2">
    <location>
        <begin position="369"/>
        <end position="378"/>
    </location>
</feature>
<dbReference type="EMBL" id="CP059491">
    <property type="protein sequence ID" value="QMT01430.1"/>
    <property type="molecule type" value="Genomic_DNA"/>
</dbReference>
<dbReference type="AlphaFoldDB" id="A0A7D7RAL0"/>
<dbReference type="SMART" id="SM01110">
    <property type="entry name" value="Cutinase"/>
    <property type="match status" value="1"/>
</dbReference>
<dbReference type="RefSeq" id="WP_219850149.1">
    <property type="nucleotide sequence ID" value="NZ_CP059491.1"/>
</dbReference>
<dbReference type="SUPFAM" id="SSF53474">
    <property type="entry name" value="alpha/beta-Hydrolases"/>
    <property type="match status" value="1"/>
</dbReference>
<evidence type="ECO:0000313" key="4">
    <source>
        <dbReference type="Proteomes" id="UP000515663"/>
    </source>
</evidence>